<evidence type="ECO:0000313" key="1">
    <source>
        <dbReference type="EMBL" id="RDZ14162.1"/>
    </source>
</evidence>
<organism evidence="1 2">
    <name type="scientific">Priestia megaterium</name>
    <name type="common">Bacillus megaterium</name>
    <dbReference type="NCBI Taxonomy" id="1404"/>
    <lineage>
        <taxon>Bacteria</taxon>
        <taxon>Bacillati</taxon>
        <taxon>Bacillota</taxon>
        <taxon>Bacilli</taxon>
        <taxon>Bacillales</taxon>
        <taxon>Bacillaceae</taxon>
        <taxon>Priestia</taxon>
    </lineage>
</organism>
<name>A0A3D8X1N5_PRIMG</name>
<accession>A0A3D8X1N5</accession>
<comment type="caution">
    <text evidence="1">The sequence shown here is derived from an EMBL/GenBank/DDBJ whole genome shotgun (WGS) entry which is preliminary data.</text>
</comment>
<reference evidence="1 2" key="1">
    <citation type="journal article" date="2018" name="Appl. Environ. Microbiol.">
        <title>Antimicrobial susceptibility testing and tentative epidemiological cut-off values of five Bacillus species relevant for use as animal feed additives or for plant protection.</title>
        <authorList>
            <person name="Agerso Y."/>
            <person name="Stuer-Lauridsen B."/>
            <person name="Bjerre K."/>
            <person name="Jensen M.G."/>
            <person name="Johansen E."/>
            <person name="Bennedsen M."/>
            <person name="Brockmann E."/>
            <person name="Nielsen B."/>
        </authorList>
    </citation>
    <scope>NUCLEOTIDE SEQUENCE [LARGE SCALE GENOMIC DNA]</scope>
    <source>
        <strain evidence="1 2">CHCC20162</strain>
    </source>
</reference>
<gene>
    <name evidence="1" type="ORF">C3744_14065</name>
</gene>
<dbReference type="EMBL" id="PQWM01000010">
    <property type="protein sequence ID" value="RDZ14162.1"/>
    <property type="molecule type" value="Genomic_DNA"/>
</dbReference>
<evidence type="ECO:0000313" key="2">
    <source>
        <dbReference type="Proteomes" id="UP000256519"/>
    </source>
</evidence>
<dbReference type="AlphaFoldDB" id="A0A3D8X1N5"/>
<sequence length="74" mass="9070">MFFFYIHAEKLIFLEKKKQIKTGFIPFIAEGKVYMFHIVRIQHVTKNMNYIRTIRHILIFTKLGDAYEGFWRKN</sequence>
<dbReference type="Proteomes" id="UP000256519">
    <property type="component" value="Unassembled WGS sequence"/>
</dbReference>
<protein>
    <submittedName>
        <fullName evidence="1">Uncharacterized protein</fullName>
    </submittedName>
</protein>
<proteinExistence type="predicted"/>